<dbReference type="EMBL" id="CH479185">
    <property type="protein sequence ID" value="EDW38286.1"/>
    <property type="molecule type" value="Genomic_DNA"/>
</dbReference>
<dbReference type="HOGENOM" id="CLU_041201_1_0_1"/>
<dbReference type="Proteomes" id="UP000008744">
    <property type="component" value="Unassembled WGS sequence"/>
</dbReference>
<dbReference type="KEGG" id="dpe:6594647"/>
<gene>
    <name evidence="3" type="primary">Dper\GL12510</name>
    <name evidence="3" type="ORF">Dper_GL12510</name>
</gene>
<protein>
    <submittedName>
        <fullName evidence="3">GL12510</fullName>
    </submittedName>
</protein>
<feature type="signal peptide" evidence="1">
    <location>
        <begin position="1"/>
        <end position="20"/>
    </location>
</feature>
<dbReference type="eggNOG" id="ENOG502QUC9">
    <property type="taxonomic scope" value="Eukaryota"/>
</dbReference>
<dbReference type="STRING" id="7234.B4GL62"/>
<dbReference type="PROSITE" id="PS50006">
    <property type="entry name" value="FHA_DOMAIN"/>
    <property type="match status" value="1"/>
</dbReference>
<reference evidence="3 4" key="1">
    <citation type="journal article" date="2007" name="Nature">
        <title>Evolution of genes and genomes on the Drosophila phylogeny.</title>
        <authorList>
            <consortium name="Drosophila 12 Genomes Consortium"/>
            <person name="Clark A.G."/>
            <person name="Eisen M.B."/>
            <person name="Smith D.R."/>
            <person name="Bergman C.M."/>
            <person name="Oliver B."/>
            <person name="Markow T.A."/>
            <person name="Kaufman T.C."/>
            <person name="Kellis M."/>
            <person name="Gelbart W."/>
            <person name="Iyer V.N."/>
            <person name="Pollard D.A."/>
            <person name="Sackton T.B."/>
            <person name="Larracuente A.M."/>
            <person name="Singh N.D."/>
            <person name="Abad J.P."/>
            <person name="Abt D.N."/>
            <person name="Adryan B."/>
            <person name="Aguade M."/>
            <person name="Akashi H."/>
            <person name="Anderson W.W."/>
            <person name="Aquadro C.F."/>
            <person name="Ardell D.H."/>
            <person name="Arguello R."/>
            <person name="Artieri C.G."/>
            <person name="Barbash D.A."/>
            <person name="Barker D."/>
            <person name="Barsanti P."/>
            <person name="Batterham P."/>
            <person name="Batzoglou S."/>
            <person name="Begun D."/>
            <person name="Bhutkar A."/>
            <person name="Blanco E."/>
            <person name="Bosak S.A."/>
            <person name="Bradley R.K."/>
            <person name="Brand A.D."/>
            <person name="Brent M.R."/>
            <person name="Brooks A.N."/>
            <person name="Brown R.H."/>
            <person name="Butlin R.K."/>
            <person name="Caggese C."/>
            <person name="Calvi B.R."/>
            <person name="Bernardo de Carvalho A."/>
            <person name="Caspi A."/>
            <person name="Castrezana S."/>
            <person name="Celniker S.E."/>
            <person name="Chang J.L."/>
            <person name="Chapple C."/>
            <person name="Chatterji S."/>
            <person name="Chinwalla A."/>
            <person name="Civetta A."/>
            <person name="Clifton S.W."/>
            <person name="Comeron J.M."/>
            <person name="Costello J.C."/>
            <person name="Coyne J.A."/>
            <person name="Daub J."/>
            <person name="David R.G."/>
            <person name="Delcher A.L."/>
            <person name="Delehaunty K."/>
            <person name="Do C.B."/>
            <person name="Ebling H."/>
            <person name="Edwards K."/>
            <person name="Eickbush T."/>
            <person name="Evans J.D."/>
            <person name="Filipski A."/>
            <person name="Findeiss S."/>
            <person name="Freyhult E."/>
            <person name="Fulton L."/>
            <person name="Fulton R."/>
            <person name="Garcia A.C."/>
            <person name="Gardiner A."/>
            <person name="Garfield D.A."/>
            <person name="Garvin B.E."/>
            <person name="Gibson G."/>
            <person name="Gilbert D."/>
            <person name="Gnerre S."/>
            <person name="Godfrey J."/>
            <person name="Good R."/>
            <person name="Gotea V."/>
            <person name="Gravely B."/>
            <person name="Greenberg A.J."/>
            <person name="Griffiths-Jones S."/>
            <person name="Gross S."/>
            <person name="Guigo R."/>
            <person name="Gustafson E.A."/>
            <person name="Haerty W."/>
            <person name="Hahn M.W."/>
            <person name="Halligan D.L."/>
            <person name="Halpern A.L."/>
            <person name="Halter G.M."/>
            <person name="Han M.V."/>
            <person name="Heger A."/>
            <person name="Hillier L."/>
            <person name="Hinrichs A.S."/>
            <person name="Holmes I."/>
            <person name="Hoskins R.A."/>
            <person name="Hubisz M.J."/>
            <person name="Hultmark D."/>
            <person name="Huntley M.A."/>
            <person name="Jaffe D.B."/>
            <person name="Jagadeeshan S."/>
            <person name="Jeck W.R."/>
            <person name="Johnson J."/>
            <person name="Jones C.D."/>
            <person name="Jordan W.C."/>
            <person name="Karpen G.H."/>
            <person name="Kataoka E."/>
            <person name="Keightley P.D."/>
            <person name="Kheradpour P."/>
            <person name="Kirkness E.F."/>
            <person name="Koerich L.B."/>
            <person name="Kristiansen K."/>
            <person name="Kudrna D."/>
            <person name="Kulathinal R.J."/>
            <person name="Kumar S."/>
            <person name="Kwok R."/>
            <person name="Lander E."/>
            <person name="Langley C.H."/>
            <person name="Lapoint R."/>
            <person name="Lazzaro B.P."/>
            <person name="Lee S.J."/>
            <person name="Levesque L."/>
            <person name="Li R."/>
            <person name="Lin C.F."/>
            <person name="Lin M.F."/>
            <person name="Lindblad-Toh K."/>
            <person name="Llopart A."/>
            <person name="Long M."/>
            <person name="Low L."/>
            <person name="Lozovsky E."/>
            <person name="Lu J."/>
            <person name="Luo M."/>
            <person name="Machado C.A."/>
            <person name="Makalowski W."/>
            <person name="Marzo M."/>
            <person name="Matsuda M."/>
            <person name="Matzkin L."/>
            <person name="McAllister B."/>
            <person name="McBride C.S."/>
            <person name="McKernan B."/>
            <person name="McKernan K."/>
            <person name="Mendez-Lago M."/>
            <person name="Minx P."/>
            <person name="Mollenhauer M.U."/>
            <person name="Montooth K."/>
            <person name="Mount S.M."/>
            <person name="Mu X."/>
            <person name="Myers E."/>
            <person name="Negre B."/>
            <person name="Newfeld S."/>
            <person name="Nielsen R."/>
            <person name="Noor M.A."/>
            <person name="O'Grady P."/>
            <person name="Pachter L."/>
            <person name="Papaceit M."/>
            <person name="Parisi M.J."/>
            <person name="Parisi M."/>
            <person name="Parts L."/>
            <person name="Pedersen J.S."/>
            <person name="Pesole G."/>
            <person name="Phillippy A.M."/>
            <person name="Ponting C.P."/>
            <person name="Pop M."/>
            <person name="Porcelli D."/>
            <person name="Powell J.R."/>
            <person name="Prohaska S."/>
            <person name="Pruitt K."/>
            <person name="Puig M."/>
            <person name="Quesneville H."/>
            <person name="Ram K.R."/>
            <person name="Rand D."/>
            <person name="Rasmussen M.D."/>
            <person name="Reed L.K."/>
            <person name="Reenan R."/>
            <person name="Reily A."/>
            <person name="Remington K.A."/>
            <person name="Rieger T.T."/>
            <person name="Ritchie M.G."/>
            <person name="Robin C."/>
            <person name="Rogers Y.H."/>
            <person name="Rohde C."/>
            <person name="Rozas J."/>
            <person name="Rubenfield M.J."/>
            <person name="Ruiz A."/>
            <person name="Russo S."/>
            <person name="Salzberg S.L."/>
            <person name="Sanchez-Gracia A."/>
            <person name="Saranga D.J."/>
            <person name="Sato H."/>
            <person name="Schaeffer S.W."/>
            <person name="Schatz M.C."/>
            <person name="Schlenke T."/>
            <person name="Schwartz R."/>
            <person name="Segarra C."/>
            <person name="Singh R.S."/>
            <person name="Sirot L."/>
            <person name="Sirota M."/>
            <person name="Sisneros N.B."/>
            <person name="Smith C.D."/>
            <person name="Smith T.F."/>
            <person name="Spieth J."/>
            <person name="Stage D.E."/>
            <person name="Stark A."/>
            <person name="Stephan W."/>
            <person name="Strausberg R.L."/>
            <person name="Strempel S."/>
            <person name="Sturgill D."/>
            <person name="Sutton G."/>
            <person name="Sutton G.G."/>
            <person name="Tao W."/>
            <person name="Teichmann S."/>
            <person name="Tobari Y.N."/>
            <person name="Tomimura Y."/>
            <person name="Tsolas J.M."/>
            <person name="Valente V.L."/>
            <person name="Venter E."/>
            <person name="Venter J.C."/>
            <person name="Vicario S."/>
            <person name="Vieira F.G."/>
            <person name="Vilella A.J."/>
            <person name="Villasante A."/>
            <person name="Walenz B."/>
            <person name="Wang J."/>
            <person name="Wasserman M."/>
            <person name="Watts T."/>
            <person name="Wilson D."/>
            <person name="Wilson R.K."/>
            <person name="Wing R.A."/>
            <person name="Wolfner M.F."/>
            <person name="Wong A."/>
            <person name="Wong G.K."/>
            <person name="Wu C.I."/>
            <person name="Wu G."/>
            <person name="Yamamoto D."/>
            <person name="Yang H.P."/>
            <person name="Yang S.P."/>
            <person name="Yorke J.A."/>
            <person name="Yoshida K."/>
            <person name="Zdobnov E."/>
            <person name="Zhang P."/>
            <person name="Zhang Y."/>
            <person name="Zimin A.V."/>
            <person name="Baldwin J."/>
            <person name="Abdouelleil A."/>
            <person name="Abdulkadir J."/>
            <person name="Abebe A."/>
            <person name="Abera B."/>
            <person name="Abreu J."/>
            <person name="Acer S.C."/>
            <person name="Aftuck L."/>
            <person name="Alexander A."/>
            <person name="An P."/>
            <person name="Anderson E."/>
            <person name="Anderson S."/>
            <person name="Arachi H."/>
            <person name="Azer M."/>
            <person name="Bachantsang P."/>
            <person name="Barry A."/>
            <person name="Bayul T."/>
            <person name="Berlin A."/>
            <person name="Bessette D."/>
            <person name="Bloom T."/>
            <person name="Blye J."/>
            <person name="Boguslavskiy L."/>
            <person name="Bonnet C."/>
            <person name="Boukhgalter B."/>
            <person name="Bourzgui I."/>
            <person name="Brown A."/>
            <person name="Cahill P."/>
            <person name="Channer S."/>
            <person name="Cheshatsang Y."/>
            <person name="Chuda L."/>
            <person name="Citroen M."/>
            <person name="Collymore A."/>
            <person name="Cooke P."/>
            <person name="Costello M."/>
            <person name="D'Aco K."/>
            <person name="Daza R."/>
            <person name="De Haan G."/>
            <person name="DeGray S."/>
            <person name="DeMaso C."/>
            <person name="Dhargay N."/>
            <person name="Dooley K."/>
            <person name="Dooley E."/>
            <person name="Doricent M."/>
            <person name="Dorje P."/>
            <person name="Dorjee K."/>
            <person name="Dupes A."/>
            <person name="Elong R."/>
            <person name="Falk J."/>
            <person name="Farina A."/>
            <person name="Faro S."/>
            <person name="Ferguson D."/>
            <person name="Fisher S."/>
            <person name="Foley C.D."/>
            <person name="Franke A."/>
            <person name="Friedrich D."/>
            <person name="Gadbois L."/>
            <person name="Gearin G."/>
            <person name="Gearin C.R."/>
            <person name="Giannoukos G."/>
            <person name="Goode T."/>
            <person name="Graham J."/>
            <person name="Grandbois E."/>
            <person name="Grewal S."/>
            <person name="Gyaltsen K."/>
            <person name="Hafez N."/>
            <person name="Hagos B."/>
            <person name="Hall J."/>
            <person name="Henson C."/>
            <person name="Hollinger A."/>
            <person name="Honan T."/>
            <person name="Huard M.D."/>
            <person name="Hughes L."/>
            <person name="Hurhula B."/>
            <person name="Husby M.E."/>
            <person name="Kamat A."/>
            <person name="Kanga B."/>
            <person name="Kashin S."/>
            <person name="Khazanovich D."/>
            <person name="Kisner P."/>
            <person name="Lance K."/>
            <person name="Lara M."/>
            <person name="Lee W."/>
            <person name="Lennon N."/>
            <person name="Letendre F."/>
            <person name="LeVine R."/>
            <person name="Lipovsky A."/>
            <person name="Liu X."/>
            <person name="Liu J."/>
            <person name="Liu S."/>
            <person name="Lokyitsang T."/>
            <person name="Lokyitsang Y."/>
            <person name="Lubonja R."/>
            <person name="Lui A."/>
            <person name="MacDonald P."/>
            <person name="Magnisalis V."/>
            <person name="Maru K."/>
            <person name="Matthews C."/>
            <person name="McCusker W."/>
            <person name="McDonough S."/>
            <person name="Mehta T."/>
            <person name="Meldrim J."/>
            <person name="Meneus L."/>
            <person name="Mihai O."/>
            <person name="Mihalev A."/>
            <person name="Mihova T."/>
            <person name="Mittelman R."/>
            <person name="Mlenga V."/>
            <person name="Montmayeur A."/>
            <person name="Mulrain L."/>
            <person name="Navidi A."/>
            <person name="Naylor J."/>
            <person name="Negash T."/>
            <person name="Nguyen T."/>
            <person name="Nguyen N."/>
            <person name="Nicol R."/>
            <person name="Norbu C."/>
            <person name="Norbu N."/>
            <person name="Novod N."/>
            <person name="O'Neill B."/>
            <person name="Osman S."/>
            <person name="Markiewicz E."/>
            <person name="Oyono O.L."/>
            <person name="Patti C."/>
            <person name="Phunkhang P."/>
            <person name="Pierre F."/>
            <person name="Priest M."/>
            <person name="Raghuraman S."/>
            <person name="Rege F."/>
            <person name="Reyes R."/>
            <person name="Rise C."/>
            <person name="Rogov P."/>
            <person name="Ross K."/>
            <person name="Ryan E."/>
            <person name="Settipalli S."/>
            <person name="Shea T."/>
            <person name="Sherpa N."/>
            <person name="Shi L."/>
            <person name="Shih D."/>
            <person name="Sparrow T."/>
            <person name="Spaulding J."/>
            <person name="Stalker J."/>
            <person name="Stange-Thomann N."/>
            <person name="Stavropoulos S."/>
            <person name="Stone C."/>
            <person name="Strader C."/>
            <person name="Tesfaye S."/>
            <person name="Thomson T."/>
            <person name="Thoulutsang Y."/>
            <person name="Thoulutsang D."/>
            <person name="Topham K."/>
            <person name="Topping I."/>
            <person name="Tsamla T."/>
            <person name="Vassiliev H."/>
            <person name="Vo A."/>
            <person name="Wangchuk T."/>
            <person name="Wangdi T."/>
            <person name="Weiand M."/>
            <person name="Wilkinson J."/>
            <person name="Wilson A."/>
            <person name="Yadav S."/>
            <person name="Young G."/>
            <person name="Yu Q."/>
            <person name="Zembek L."/>
            <person name="Zhong D."/>
            <person name="Zimmer A."/>
            <person name="Zwirko Z."/>
            <person name="Jaffe D.B."/>
            <person name="Alvarez P."/>
            <person name="Brockman W."/>
            <person name="Butler J."/>
            <person name="Chin C."/>
            <person name="Gnerre S."/>
            <person name="Grabherr M."/>
            <person name="Kleber M."/>
            <person name="Mauceli E."/>
            <person name="MacCallum I."/>
        </authorList>
    </citation>
    <scope>NUCLEOTIDE SEQUENCE [LARGE SCALE GENOMIC DNA]</scope>
    <source>
        <strain evidence="4">MSH-3 / Tucson 14011-0111.49</strain>
    </source>
</reference>
<dbReference type="InterPro" id="IPR004302">
    <property type="entry name" value="Cellulose/chitin-bd_N"/>
</dbReference>
<accession>B4GL62</accession>
<feature type="chain" id="PRO_5002807111" evidence="1">
    <location>
        <begin position="21"/>
        <end position="235"/>
    </location>
</feature>
<dbReference type="SMR" id="B4GL62"/>
<dbReference type="AlphaFoldDB" id="B4GL62"/>
<evidence type="ECO:0000259" key="2">
    <source>
        <dbReference type="PROSITE" id="PS50006"/>
    </source>
</evidence>
<evidence type="ECO:0000313" key="4">
    <source>
        <dbReference type="Proteomes" id="UP000008744"/>
    </source>
</evidence>
<dbReference type="OMA" id="QPRPNEI"/>
<dbReference type="OrthoDB" id="64893at2759"/>
<keyword evidence="4" id="KW-1185">Reference proteome</keyword>
<dbReference type="InterPro" id="IPR000253">
    <property type="entry name" value="FHA_dom"/>
</dbReference>
<feature type="domain" description="FHA" evidence="2">
    <location>
        <begin position="147"/>
        <end position="194"/>
    </location>
</feature>
<evidence type="ECO:0000313" key="3">
    <source>
        <dbReference type="EMBL" id="EDW38286.1"/>
    </source>
</evidence>
<dbReference type="PANTHER" id="PTHR21113">
    <property type="entry name" value="AGAP001705-PA"/>
    <property type="match status" value="1"/>
</dbReference>
<proteinExistence type="predicted"/>
<evidence type="ECO:0000256" key="1">
    <source>
        <dbReference type="SAM" id="SignalP"/>
    </source>
</evidence>
<dbReference type="PhylomeDB" id="B4GL62"/>
<keyword evidence="1" id="KW-0732">Signal</keyword>
<dbReference type="PANTHER" id="PTHR21113:SF14">
    <property type="entry name" value="LP24064P"/>
    <property type="match status" value="1"/>
</dbReference>
<name>B4GL62_DROPE</name>
<sequence length="235" mass="25763">MKYLLSVALLMAIGLQQIDAHGMMLNPPSRSSRWRYDGSAPQNWNDNELFCGGLYTMSNNGNRCGLCGDNFLDGQPRANEIGGNIGGYGVVTRSYPASNAITVGVKITTNHLGHFEFHLCNLDAFGQESEDCFNQNRLRFPDGSERLYIGEQRDEFDVTVLLPENLTCTHCVLRWTYVGGNNWGICDDAGNGALGCGPQETFKNCADVSINWGRNILKDTAASDVDVVEVPVEVA</sequence>
<dbReference type="Pfam" id="PF03067">
    <property type="entry name" value="LPMO_10"/>
    <property type="match status" value="1"/>
</dbReference>
<organism evidence="4">
    <name type="scientific">Drosophila persimilis</name>
    <name type="common">Fruit fly</name>
    <dbReference type="NCBI Taxonomy" id="7234"/>
    <lineage>
        <taxon>Eukaryota</taxon>
        <taxon>Metazoa</taxon>
        <taxon>Ecdysozoa</taxon>
        <taxon>Arthropoda</taxon>
        <taxon>Hexapoda</taxon>
        <taxon>Insecta</taxon>
        <taxon>Pterygota</taxon>
        <taxon>Neoptera</taxon>
        <taxon>Endopterygota</taxon>
        <taxon>Diptera</taxon>
        <taxon>Brachycera</taxon>
        <taxon>Muscomorpha</taxon>
        <taxon>Ephydroidea</taxon>
        <taxon>Drosophilidae</taxon>
        <taxon>Drosophila</taxon>
        <taxon>Sophophora</taxon>
    </lineage>
</organism>